<dbReference type="Proteomes" id="UP001432060">
    <property type="component" value="Chromosome"/>
</dbReference>
<evidence type="ECO:0000256" key="1">
    <source>
        <dbReference type="SAM" id="SignalP"/>
    </source>
</evidence>
<organism evidence="2 3">
    <name type="scientific">Streptomyces melanogenes</name>
    <dbReference type="NCBI Taxonomy" id="67326"/>
    <lineage>
        <taxon>Bacteria</taxon>
        <taxon>Bacillati</taxon>
        <taxon>Actinomycetota</taxon>
        <taxon>Actinomycetes</taxon>
        <taxon>Kitasatosporales</taxon>
        <taxon>Streptomycetaceae</taxon>
        <taxon>Streptomyces</taxon>
    </lineage>
</organism>
<feature type="signal peptide" evidence="1">
    <location>
        <begin position="1"/>
        <end position="22"/>
    </location>
</feature>
<feature type="chain" id="PRO_5046135019" description="Secreted protein" evidence="1">
    <location>
        <begin position="23"/>
        <end position="147"/>
    </location>
</feature>
<keyword evidence="1" id="KW-0732">Signal</keyword>
<name>A0ABZ1XBR0_9ACTN</name>
<proteinExistence type="predicted"/>
<accession>A0ABZ1XBR0</accession>
<dbReference type="RefSeq" id="WP_329394939.1">
    <property type="nucleotide sequence ID" value="NZ_CP109019.1"/>
</dbReference>
<evidence type="ECO:0000313" key="2">
    <source>
        <dbReference type="EMBL" id="WUT80953.1"/>
    </source>
</evidence>
<reference evidence="2" key="1">
    <citation type="submission" date="2022-10" db="EMBL/GenBank/DDBJ databases">
        <title>The complete genomes of actinobacterial strains from the NBC collection.</title>
        <authorList>
            <person name="Joergensen T.S."/>
            <person name="Alvarez Arevalo M."/>
            <person name="Sterndorff E.B."/>
            <person name="Faurdal D."/>
            <person name="Vuksanovic O."/>
            <person name="Mourched A.-S."/>
            <person name="Charusanti P."/>
            <person name="Shaw S."/>
            <person name="Blin K."/>
            <person name="Weber T."/>
        </authorList>
    </citation>
    <scope>NUCLEOTIDE SEQUENCE</scope>
    <source>
        <strain evidence="2">NBC_00668</strain>
    </source>
</reference>
<dbReference type="EMBL" id="CP109019">
    <property type="protein sequence ID" value="WUT80953.1"/>
    <property type="molecule type" value="Genomic_DNA"/>
</dbReference>
<keyword evidence="3" id="KW-1185">Reference proteome</keyword>
<sequence>MPQGRFLLAAAATAAVSAVALSYIQHATAPAGTLVEYSAQDLCGASYRIIDQHHLAGTGDNRGTTAYLGYDQASKSYCTITVRDRQTAPTDLATRLQATGYPADTRTAAAADYADPVFTYPRGSCVTWGGTIQHTTWDTPTPHCSPS</sequence>
<gene>
    <name evidence="2" type="ORF">OG515_01525</name>
</gene>
<protein>
    <recommendedName>
        <fullName evidence="4">Secreted protein</fullName>
    </recommendedName>
</protein>
<evidence type="ECO:0000313" key="3">
    <source>
        <dbReference type="Proteomes" id="UP001432060"/>
    </source>
</evidence>
<evidence type="ECO:0008006" key="4">
    <source>
        <dbReference type="Google" id="ProtNLM"/>
    </source>
</evidence>